<dbReference type="PROSITE" id="PS01124">
    <property type="entry name" value="HTH_ARAC_FAMILY_2"/>
    <property type="match status" value="1"/>
</dbReference>
<dbReference type="Pfam" id="PF12833">
    <property type="entry name" value="HTH_18"/>
    <property type="match status" value="1"/>
</dbReference>
<organism evidence="5 6">
    <name type="scientific">Filifactor villosus</name>
    <dbReference type="NCBI Taxonomy" id="29374"/>
    <lineage>
        <taxon>Bacteria</taxon>
        <taxon>Bacillati</taxon>
        <taxon>Bacillota</taxon>
        <taxon>Clostridia</taxon>
        <taxon>Peptostreptococcales</taxon>
        <taxon>Filifactoraceae</taxon>
        <taxon>Filifactor</taxon>
    </lineage>
</organism>
<protein>
    <submittedName>
        <fullName evidence="5">Helix-turn-helix domain-containing protein</fullName>
    </submittedName>
</protein>
<accession>A0ABV9QMN9</accession>
<evidence type="ECO:0000256" key="3">
    <source>
        <dbReference type="ARBA" id="ARBA00023163"/>
    </source>
</evidence>
<name>A0ABV9QMN9_9FIRM</name>
<dbReference type="PANTHER" id="PTHR43280:SF2">
    <property type="entry name" value="HTH-TYPE TRANSCRIPTIONAL REGULATOR EXSA"/>
    <property type="match status" value="1"/>
</dbReference>
<keyword evidence="2" id="KW-0238">DNA-binding</keyword>
<dbReference type="Gene3D" id="1.10.10.60">
    <property type="entry name" value="Homeodomain-like"/>
    <property type="match status" value="2"/>
</dbReference>
<dbReference type="InterPro" id="IPR018060">
    <property type="entry name" value="HTH_AraC"/>
</dbReference>
<gene>
    <name evidence="5" type="ORF">ACFO4R_08760</name>
</gene>
<dbReference type="SUPFAM" id="SSF46689">
    <property type="entry name" value="Homeodomain-like"/>
    <property type="match status" value="2"/>
</dbReference>
<keyword evidence="3" id="KW-0804">Transcription</keyword>
<evidence type="ECO:0000256" key="1">
    <source>
        <dbReference type="ARBA" id="ARBA00023015"/>
    </source>
</evidence>
<evidence type="ECO:0000259" key="4">
    <source>
        <dbReference type="PROSITE" id="PS01124"/>
    </source>
</evidence>
<dbReference type="PANTHER" id="PTHR43280">
    <property type="entry name" value="ARAC-FAMILY TRANSCRIPTIONAL REGULATOR"/>
    <property type="match status" value="1"/>
</dbReference>
<proteinExistence type="predicted"/>
<dbReference type="RefSeq" id="WP_379788716.1">
    <property type="nucleotide sequence ID" value="NZ_JBHSHL010000038.1"/>
</dbReference>
<comment type="caution">
    <text evidence="5">The sequence shown here is derived from an EMBL/GenBank/DDBJ whole genome shotgun (WGS) entry which is preliminary data.</text>
</comment>
<evidence type="ECO:0000313" key="6">
    <source>
        <dbReference type="Proteomes" id="UP001595916"/>
    </source>
</evidence>
<keyword evidence="6" id="KW-1185">Reference proteome</keyword>
<evidence type="ECO:0000313" key="5">
    <source>
        <dbReference type="EMBL" id="MFC4805173.1"/>
    </source>
</evidence>
<dbReference type="InterPro" id="IPR009057">
    <property type="entry name" value="Homeodomain-like_sf"/>
</dbReference>
<dbReference type="Proteomes" id="UP001595916">
    <property type="component" value="Unassembled WGS sequence"/>
</dbReference>
<sequence>MNIEEITSYMYEQLNEDVSLEAVARHFHYSSSYFSRQFKKITGVTYRKYLESMRIQVSMRKFLMEEGNVTDVSGQVGYEYSSNFSKIFRKHTGGKAKGYKKTACVAYRLLRDFMDRKGSLWYRHLKDVDTQNRLEVSLLYPEGYKPELVFVGLFSEPLPNQVPIVGLATTNIESILLDKIPKGTYYLLACDTSTSASFFSTFIMLDNYRGIHDSPLIFEYQSTYTVYLFMEEPQPYHPLITVNLPKLVMDSLLKRSK</sequence>
<dbReference type="SMART" id="SM00342">
    <property type="entry name" value="HTH_ARAC"/>
    <property type="match status" value="1"/>
</dbReference>
<dbReference type="EMBL" id="JBHSHL010000038">
    <property type="protein sequence ID" value="MFC4805173.1"/>
    <property type="molecule type" value="Genomic_DNA"/>
</dbReference>
<reference evidence="6" key="1">
    <citation type="journal article" date="2019" name="Int. J. Syst. Evol. Microbiol.">
        <title>The Global Catalogue of Microorganisms (GCM) 10K type strain sequencing project: providing services to taxonomists for standard genome sequencing and annotation.</title>
        <authorList>
            <consortium name="The Broad Institute Genomics Platform"/>
            <consortium name="The Broad Institute Genome Sequencing Center for Infectious Disease"/>
            <person name="Wu L."/>
            <person name="Ma J."/>
        </authorList>
    </citation>
    <scope>NUCLEOTIDE SEQUENCE [LARGE SCALE GENOMIC DNA]</scope>
    <source>
        <strain evidence="6">CCUG 46385</strain>
    </source>
</reference>
<feature type="domain" description="HTH araC/xylS-type" evidence="4">
    <location>
        <begin position="4"/>
        <end position="102"/>
    </location>
</feature>
<keyword evidence="1" id="KW-0805">Transcription regulation</keyword>
<evidence type="ECO:0000256" key="2">
    <source>
        <dbReference type="ARBA" id="ARBA00023125"/>
    </source>
</evidence>